<dbReference type="Gene3D" id="3.90.580.10">
    <property type="entry name" value="Zinc finger, CHC2-type domain"/>
    <property type="match status" value="1"/>
</dbReference>
<evidence type="ECO:0000256" key="1">
    <source>
        <dbReference type="ARBA" id="ARBA00022723"/>
    </source>
</evidence>
<evidence type="ECO:0000256" key="2">
    <source>
        <dbReference type="ARBA" id="ARBA00022771"/>
    </source>
</evidence>
<keyword evidence="1" id="KW-0479">Metal-binding</keyword>
<protein>
    <submittedName>
        <fullName evidence="5">CHC2 zinc finger domain-containing protein</fullName>
    </submittedName>
</protein>
<proteinExistence type="predicted"/>
<accession>A0ABV6HIL0</accession>
<dbReference type="Pfam" id="PF13155">
    <property type="entry name" value="Toprim_2"/>
    <property type="match status" value="1"/>
</dbReference>
<name>A0ABV6HIL0_9SPHI</name>
<dbReference type="EMBL" id="JBHLWO010000002">
    <property type="protein sequence ID" value="MFC0318711.1"/>
    <property type="molecule type" value="Genomic_DNA"/>
</dbReference>
<dbReference type="RefSeq" id="WP_130857262.1">
    <property type="nucleotide sequence ID" value="NZ_JBHLWO010000002.1"/>
</dbReference>
<dbReference type="PANTHER" id="PTHR30313:SF2">
    <property type="entry name" value="DNA PRIMASE"/>
    <property type="match status" value="1"/>
</dbReference>
<comment type="caution">
    <text evidence="5">The sequence shown here is derived from an EMBL/GenBank/DDBJ whole genome shotgun (WGS) entry which is preliminary data.</text>
</comment>
<dbReference type="InterPro" id="IPR050219">
    <property type="entry name" value="DnaG_primase"/>
</dbReference>
<keyword evidence="6" id="KW-1185">Reference proteome</keyword>
<dbReference type="InterPro" id="IPR002694">
    <property type="entry name" value="Znf_CHC2"/>
</dbReference>
<feature type="domain" description="Zinc finger CHC2-type" evidence="4">
    <location>
        <begin position="33"/>
        <end position="98"/>
    </location>
</feature>
<dbReference type="Proteomes" id="UP001589774">
    <property type="component" value="Unassembled WGS sequence"/>
</dbReference>
<dbReference type="SUPFAM" id="SSF57783">
    <property type="entry name" value="Zinc beta-ribbon"/>
    <property type="match status" value="1"/>
</dbReference>
<dbReference type="InterPro" id="IPR036977">
    <property type="entry name" value="DNA_primase_Znf_CHC2"/>
</dbReference>
<dbReference type="Gene3D" id="3.40.1360.10">
    <property type="match status" value="1"/>
</dbReference>
<dbReference type="Pfam" id="PF01807">
    <property type="entry name" value="Zn_ribbon_DnaG"/>
    <property type="match status" value="1"/>
</dbReference>
<reference evidence="5 6" key="1">
    <citation type="submission" date="2024-09" db="EMBL/GenBank/DDBJ databases">
        <authorList>
            <person name="Sun Q."/>
            <person name="Mori K."/>
        </authorList>
    </citation>
    <scope>NUCLEOTIDE SEQUENCE [LARGE SCALE GENOMIC DNA]</scope>
    <source>
        <strain evidence="5 6">CCM 7765</strain>
    </source>
</reference>
<evidence type="ECO:0000256" key="3">
    <source>
        <dbReference type="ARBA" id="ARBA00022833"/>
    </source>
</evidence>
<sequence length="294" mass="34445">MWKIPDEQQMDLEPLREIDLVSYLSSLGYEPVRVRRQDYWYLSPLRTERTASFRVDRIRNRWKDWGDGQSGGFIDFAMKFHGWTFPEFLKNFSEQYHRPVAAHRLPKGEINDTSPLVEIISVHPLTSIALLRYLDHRCIPRKLAFRFCREVKYRMNGSSYYAIGFKNDRGGYELRNPYFKSSTTPKTVTTFDNGSDTLFVVEGFFDFLSLLTVLENEKIDNVNFLVLNSLSFFEGARGYMEKHRHVNLFLDWDKSGRSVTEYACSLAGCYGDSSDLYAGFKDFNKWLIENSKIK</sequence>
<dbReference type="PANTHER" id="PTHR30313">
    <property type="entry name" value="DNA PRIMASE"/>
    <property type="match status" value="1"/>
</dbReference>
<keyword evidence="3" id="KW-0862">Zinc</keyword>
<keyword evidence="2" id="KW-0863">Zinc-finger</keyword>
<organism evidence="5 6">
    <name type="scientific">Olivibacter oleidegradans</name>
    <dbReference type="NCBI Taxonomy" id="760123"/>
    <lineage>
        <taxon>Bacteria</taxon>
        <taxon>Pseudomonadati</taxon>
        <taxon>Bacteroidota</taxon>
        <taxon>Sphingobacteriia</taxon>
        <taxon>Sphingobacteriales</taxon>
        <taxon>Sphingobacteriaceae</taxon>
        <taxon>Olivibacter</taxon>
    </lineage>
</organism>
<evidence type="ECO:0000313" key="5">
    <source>
        <dbReference type="EMBL" id="MFC0318711.1"/>
    </source>
</evidence>
<evidence type="ECO:0000313" key="6">
    <source>
        <dbReference type="Proteomes" id="UP001589774"/>
    </source>
</evidence>
<gene>
    <name evidence="5" type="ORF">ACFFI0_10340</name>
</gene>
<evidence type="ECO:0000259" key="4">
    <source>
        <dbReference type="Pfam" id="PF01807"/>
    </source>
</evidence>